<reference evidence="2" key="1">
    <citation type="journal article" date="2009" name="Rice">
        <title>De Novo Next Generation Sequencing of Plant Genomes.</title>
        <authorList>
            <person name="Rounsley S."/>
            <person name="Marri P.R."/>
            <person name="Yu Y."/>
            <person name="He R."/>
            <person name="Sisneros N."/>
            <person name="Goicoechea J.L."/>
            <person name="Lee S.J."/>
            <person name="Angelova A."/>
            <person name="Kudrna D."/>
            <person name="Luo M."/>
            <person name="Affourtit J."/>
            <person name="Desany B."/>
            <person name="Knight J."/>
            <person name="Niazi F."/>
            <person name="Egholm M."/>
            <person name="Wing R.A."/>
        </authorList>
    </citation>
    <scope>NUCLEOTIDE SEQUENCE [LARGE SCALE GENOMIC DNA]</scope>
    <source>
        <strain evidence="2">cv. IRGC 105608</strain>
    </source>
</reference>
<dbReference type="AlphaFoldDB" id="A0A0D3EX03"/>
<dbReference type="HOGENOM" id="CLU_080290_0_0_1"/>
<dbReference type="EnsemblPlants" id="OBART01G39280.1">
    <property type="protein sequence ID" value="OBART01G39280.1"/>
    <property type="gene ID" value="OBART01G39280"/>
</dbReference>
<dbReference type="Pfam" id="PF04720">
    <property type="entry name" value="PDDEXK_6"/>
    <property type="match status" value="1"/>
</dbReference>
<sequence length="316" mass="34930">MSSSEERMFEMDADPTSSPEASPKHHHSTCHILEGLLGRCTQVEMEIQERAMKHVMEIGEERKRSSLKRRLMMRLRKDGYDASLCRSSWVATAEHPGGDYEYIDVLVAVGHGADTSSASRLIVDVDFRSQFQLARPAPWYAHLSSRLPPVFVGPPEKLRQAVALLCMAAQRSLRESGLHVPPWRRPSYVQAKWLPCRGVQASALPPGGESAAAANGGDGPRAVVQWSVGKERRRRGGGHRRSGLSVELSDSGAGESSTILSPWPIAAFARRKEKKEGLAKSKHSRSLNWASMAERTLYLAESSAGPLWIMSPKSYY</sequence>
<evidence type="ECO:0000313" key="2">
    <source>
        <dbReference type="EnsemblPlants" id="OBART01G39280.1"/>
    </source>
</evidence>
<dbReference type="InterPro" id="IPR006502">
    <property type="entry name" value="PDDEXK-like"/>
</dbReference>
<feature type="region of interest" description="Disordered" evidence="1">
    <location>
        <begin position="1"/>
        <end position="27"/>
    </location>
</feature>
<keyword evidence="3" id="KW-1185">Reference proteome</keyword>
<feature type="compositionally biased region" description="Basic and acidic residues" evidence="1">
    <location>
        <begin position="1"/>
        <end position="10"/>
    </location>
</feature>
<dbReference type="Gramene" id="OBART01G39280.1">
    <property type="protein sequence ID" value="OBART01G39280.1"/>
    <property type="gene ID" value="OBART01G39280"/>
</dbReference>
<evidence type="ECO:0000313" key="3">
    <source>
        <dbReference type="Proteomes" id="UP000026960"/>
    </source>
</evidence>
<reference evidence="2" key="2">
    <citation type="submission" date="2015-03" db="UniProtKB">
        <authorList>
            <consortium name="EnsemblPlants"/>
        </authorList>
    </citation>
    <scope>IDENTIFICATION</scope>
</reference>
<dbReference type="PANTHER" id="PTHR31579:SF34">
    <property type="entry name" value="T14N5.3 PROTEIN"/>
    <property type="match status" value="1"/>
</dbReference>
<dbReference type="Proteomes" id="UP000026960">
    <property type="component" value="Chromosome 1"/>
</dbReference>
<dbReference type="NCBIfam" id="TIGR01615">
    <property type="entry name" value="A_thal_3542"/>
    <property type="match status" value="1"/>
</dbReference>
<dbReference type="STRING" id="65489.A0A0D3EX03"/>
<proteinExistence type="predicted"/>
<feature type="region of interest" description="Disordered" evidence="1">
    <location>
        <begin position="227"/>
        <end position="255"/>
    </location>
</feature>
<feature type="compositionally biased region" description="Basic residues" evidence="1">
    <location>
        <begin position="231"/>
        <end position="242"/>
    </location>
</feature>
<accession>A0A0D3EX03</accession>
<protein>
    <recommendedName>
        <fullName evidence="4">DUF506 family protein</fullName>
    </recommendedName>
</protein>
<evidence type="ECO:0000256" key="1">
    <source>
        <dbReference type="SAM" id="MobiDB-lite"/>
    </source>
</evidence>
<dbReference type="eggNOG" id="ENOG502RGTB">
    <property type="taxonomic scope" value="Eukaryota"/>
</dbReference>
<dbReference type="PaxDb" id="65489-OBART01G39280.1"/>
<name>A0A0D3EX03_9ORYZ</name>
<organism evidence="2">
    <name type="scientific">Oryza barthii</name>
    <dbReference type="NCBI Taxonomy" id="65489"/>
    <lineage>
        <taxon>Eukaryota</taxon>
        <taxon>Viridiplantae</taxon>
        <taxon>Streptophyta</taxon>
        <taxon>Embryophyta</taxon>
        <taxon>Tracheophyta</taxon>
        <taxon>Spermatophyta</taxon>
        <taxon>Magnoliopsida</taxon>
        <taxon>Liliopsida</taxon>
        <taxon>Poales</taxon>
        <taxon>Poaceae</taxon>
        <taxon>BOP clade</taxon>
        <taxon>Oryzoideae</taxon>
        <taxon>Oryzeae</taxon>
        <taxon>Oryzinae</taxon>
        <taxon>Oryza</taxon>
    </lineage>
</organism>
<evidence type="ECO:0008006" key="4">
    <source>
        <dbReference type="Google" id="ProtNLM"/>
    </source>
</evidence>
<dbReference type="PANTHER" id="PTHR31579">
    <property type="entry name" value="OS03G0796600 PROTEIN"/>
    <property type="match status" value="1"/>
</dbReference>